<keyword evidence="3" id="KW-1185">Reference proteome</keyword>
<evidence type="ECO:0000313" key="3">
    <source>
        <dbReference type="Proteomes" id="UP001210925"/>
    </source>
</evidence>
<reference evidence="2" key="1">
    <citation type="submission" date="2020-05" db="EMBL/GenBank/DDBJ databases">
        <title>Phylogenomic resolution of chytrid fungi.</title>
        <authorList>
            <person name="Stajich J.E."/>
            <person name="Amses K."/>
            <person name="Simmons R."/>
            <person name="Seto K."/>
            <person name="Myers J."/>
            <person name="Bonds A."/>
            <person name="Quandt C.A."/>
            <person name="Barry K."/>
            <person name="Liu P."/>
            <person name="Grigoriev I."/>
            <person name="Longcore J.E."/>
            <person name="James T.Y."/>
        </authorList>
    </citation>
    <scope>NUCLEOTIDE SEQUENCE</scope>
    <source>
        <strain evidence="2">PLAUS21</strain>
    </source>
</reference>
<gene>
    <name evidence="2" type="ORF">HK103_001992</name>
    <name evidence="1" type="ORF">HK103_002930</name>
</gene>
<name>A0AAD5Y4Z7_9FUNG</name>
<comment type="caution">
    <text evidence="2">The sequence shown here is derived from an EMBL/GenBank/DDBJ whole genome shotgun (WGS) entry which is preliminary data.</text>
</comment>
<organism evidence="2 3">
    <name type="scientific">Boothiomyces macroporosus</name>
    <dbReference type="NCBI Taxonomy" id="261099"/>
    <lineage>
        <taxon>Eukaryota</taxon>
        <taxon>Fungi</taxon>
        <taxon>Fungi incertae sedis</taxon>
        <taxon>Chytridiomycota</taxon>
        <taxon>Chytridiomycota incertae sedis</taxon>
        <taxon>Chytridiomycetes</taxon>
        <taxon>Rhizophydiales</taxon>
        <taxon>Terramycetaceae</taxon>
        <taxon>Boothiomyces</taxon>
    </lineage>
</organism>
<accession>A0AAD5Y4Z7</accession>
<dbReference type="EMBL" id="JADGKB010000161">
    <property type="protein sequence ID" value="KAJ3251927.1"/>
    <property type="molecule type" value="Genomic_DNA"/>
</dbReference>
<proteinExistence type="predicted"/>
<dbReference type="EMBL" id="JADGKB010000208">
    <property type="protein sequence ID" value="KAJ3251011.1"/>
    <property type="molecule type" value="Genomic_DNA"/>
</dbReference>
<dbReference type="AlphaFoldDB" id="A0AAD5Y4Z7"/>
<sequence length="347" mass="36914">MGNCSNNVADTASGYTIGQLAAVALIARTGACVQNNDQFCLPQQIAELPSKSLNETSSYIMSNKTFTCTNCTLKQIQAIDALPLSNMDASVTGPLYQATKSIVDFCGFTNIQNTGNNISRELGLSASPVKKLSKMLLFLTAVVAKPLDVECSTFLNQNKQLIDNACGQYMDLNSISTNGVQTLFTQITDNLNSICNPQCQTAVNNFVGSVSATCAGELADTSSLMTVSQLAAKTSIIRAGACVRANGTYCLVSQKPTFLGHISSSLNTTLAVQDLLNQKTLVCTSCVAMQLTNVSAIPLSSLDQTVAGPVQNEINTLINYCNWQPQKTANSAVSVFSSLWILLLLIQ</sequence>
<evidence type="ECO:0000313" key="1">
    <source>
        <dbReference type="EMBL" id="KAJ3251011.1"/>
    </source>
</evidence>
<protein>
    <submittedName>
        <fullName evidence="2">Uncharacterized protein</fullName>
    </submittedName>
</protein>
<evidence type="ECO:0000313" key="2">
    <source>
        <dbReference type="EMBL" id="KAJ3251927.1"/>
    </source>
</evidence>
<dbReference type="Proteomes" id="UP001210925">
    <property type="component" value="Unassembled WGS sequence"/>
</dbReference>